<protein>
    <submittedName>
        <fullName evidence="2">Helix-hairpin-helix domain-containing protein</fullName>
    </submittedName>
</protein>
<keyword evidence="3" id="KW-1185">Reference proteome</keyword>
<dbReference type="EMBL" id="CP089983">
    <property type="protein sequence ID" value="WXB03631.1"/>
    <property type="molecule type" value="Genomic_DNA"/>
</dbReference>
<dbReference type="SUPFAM" id="SSF47794">
    <property type="entry name" value="Rad51 N-terminal domain-like"/>
    <property type="match status" value="1"/>
</dbReference>
<dbReference type="Pfam" id="PF14520">
    <property type="entry name" value="HHH_5"/>
    <property type="match status" value="1"/>
</dbReference>
<reference evidence="2" key="1">
    <citation type="submission" date="2021-12" db="EMBL/GenBank/DDBJ databases">
        <title>Discovery of the Pendulisporaceae a myxobacterial family with distinct sporulation behavior and unique specialized metabolism.</title>
        <authorList>
            <person name="Garcia R."/>
            <person name="Popoff A."/>
            <person name="Bader C.D."/>
            <person name="Loehr J."/>
            <person name="Walesch S."/>
            <person name="Walt C."/>
            <person name="Boldt J."/>
            <person name="Bunk B."/>
            <person name="Haeckl F.J.F.P.J."/>
            <person name="Gunesch A.P."/>
            <person name="Birkelbach J."/>
            <person name="Nuebel U."/>
            <person name="Pietschmann T."/>
            <person name="Bach T."/>
            <person name="Mueller R."/>
        </authorList>
    </citation>
    <scope>NUCLEOTIDE SEQUENCE</scope>
    <source>
        <strain evidence="2">MSr11367</strain>
    </source>
</reference>
<sequence length="395" mass="41977">MDAPAAPPPSPVAPSTVNIPAASLAAAAPPRNAVRPAPVPATPIIAIPGARVPDGVVGPAPVTSRMGGSPSTPPALDPNAPLAQPDSASVSPFTTLDLGGSFSMQSEFPPSLVSTSQVDPGDVRGLFGELAAQHMQPVRDFMLELTSQPADTSWLEICEPAIRSLRRSAEGMELPDLANALDGYVASLAAAINAGGKVIEGQVREAVLAAYSGLVTVLPEAFTLPEKSSGAQREALIVHAVLRQVPGVTRQAIDKLYGAGLTSLDTLYAAKAEDLSAAAGISREVAERIVAKATAFRTERDRGRDVEREELAFTTALLRKLHEEYERATEEWADSASGSRKRHVRQARAEALLKVEIILARWGAVKLVQELDKQSFERKLEIIERYVKEEAAKIR</sequence>
<dbReference type="RefSeq" id="WP_394833263.1">
    <property type="nucleotide sequence ID" value="NZ_CP089929.1"/>
</dbReference>
<evidence type="ECO:0000256" key="1">
    <source>
        <dbReference type="SAM" id="MobiDB-lite"/>
    </source>
</evidence>
<organism evidence="2 3">
    <name type="scientific">Pendulispora rubella</name>
    <dbReference type="NCBI Taxonomy" id="2741070"/>
    <lineage>
        <taxon>Bacteria</taxon>
        <taxon>Pseudomonadati</taxon>
        <taxon>Myxococcota</taxon>
        <taxon>Myxococcia</taxon>
        <taxon>Myxococcales</taxon>
        <taxon>Sorangiineae</taxon>
        <taxon>Pendulisporaceae</taxon>
        <taxon>Pendulispora</taxon>
    </lineage>
</organism>
<accession>A0ABZ2L1E2</accession>
<dbReference type="Proteomes" id="UP001374803">
    <property type="component" value="Chromosome"/>
</dbReference>
<dbReference type="InterPro" id="IPR010995">
    <property type="entry name" value="DNA_repair_Rad51/TF_NusA_a-hlx"/>
</dbReference>
<name>A0ABZ2L1E2_9BACT</name>
<evidence type="ECO:0000313" key="3">
    <source>
        <dbReference type="Proteomes" id="UP001374803"/>
    </source>
</evidence>
<evidence type="ECO:0000313" key="2">
    <source>
        <dbReference type="EMBL" id="WXB03631.1"/>
    </source>
</evidence>
<proteinExistence type="predicted"/>
<dbReference type="Gene3D" id="1.10.150.20">
    <property type="entry name" value="5' to 3' exonuclease, C-terminal subdomain"/>
    <property type="match status" value="1"/>
</dbReference>
<feature type="region of interest" description="Disordered" evidence="1">
    <location>
        <begin position="58"/>
        <end position="86"/>
    </location>
</feature>
<gene>
    <name evidence="2" type="ORF">LVJ94_42850</name>
</gene>